<evidence type="ECO:0000313" key="4">
    <source>
        <dbReference type="Proteomes" id="UP000095094"/>
    </source>
</evidence>
<accession>A0A1E5GHX3</accession>
<evidence type="ECO:0000313" key="3">
    <source>
        <dbReference type="EMBL" id="OEG12279.1"/>
    </source>
</evidence>
<dbReference type="NCBIfam" id="TIGR04090">
    <property type="entry name" value="exp_by_SipW_IV"/>
    <property type="match status" value="1"/>
</dbReference>
<feature type="domain" description="WAC" evidence="2">
    <location>
        <begin position="264"/>
        <end position="286"/>
    </location>
</feature>
<dbReference type="RefSeq" id="WP_069663984.1">
    <property type="nucleotide sequence ID" value="NZ_JBHUJJ010000001.1"/>
</dbReference>
<protein>
    <recommendedName>
        <fullName evidence="2">WAC domain-containing protein</fullName>
    </recommendedName>
</protein>
<dbReference type="Proteomes" id="UP000095094">
    <property type="component" value="Unassembled WGS sequence"/>
</dbReference>
<dbReference type="PROSITE" id="PS51136">
    <property type="entry name" value="WAC"/>
    <property type="match status" value="1"/>
</dbReference>
<keyword evidence="1" id="KW-1133">Transmembrane helix</keyword>
<name>A0A1E5GHX3_9ENTE</name>
<comment type="caution">
    <text evidence="3">The sequence shown here is derived from an EMBL/GenBank/DDBJ whole genome shotgun (WGS) entry which is preliminary data.</text>
</comment>
<feature type="transmembrane region" description="Helical" evidence="1">
    <location>
        <begin position="21"/>
        <end position="43"/>
    </location>
</feature>
<evidence type="ECO:0000256" key="1">
    <source>
        <dbReference type="SAM" id="Phobius"/>
    </source>
</evidence>
<keyword evidence="4" id="KW-1185">Reference proteome</keyword>
<dbReference type="EMBL" id="MIJY01000034">
    <property type="protein sequence ID" value="OEG12279.1"/>
    <property type="molecule type" value="Genomic_DNA"/>
</dbReference>
<dbReference type="OrthoDB" id="2181557at2"/>
<dbReference type="InterPro" id="IPR024008">
    <property type="entry name" value="BsaA"/>
</dbReference>
<sequence length="286" mass="32567">MKRSKQFANLLKQNLTKNHKLFLFIAALFFSSLMVLGNTYAWLTAEDDKENHFEGGILSVEIIEDFEQVNQWRPARTEKKLVKAKNIGSVPSFVRLSFYEYIALFKIDTTDQTGNGHLLTVPNEKAPTLIYENKETWKAAATANGTYDAGGTFYVVKDAYISDKTTGTDMFKMNDSQRENSLLKWFKLNVSEDVYLSKPATGTKNYWLYKDGYFYYSEVLESGQTTSAVLNDVTLSASAPNSYKGSVYEIDVELDAHDTTKTIVSAWNISETGEIYEMYKEFIKNK</sequence>
<organism evidence="3 4">
    <name type="scientific">Enterococcus termitis</name>
    <dbReference type="NCBI Taxonomy" id="332950"/>
    <lineage>
        <taxon>Bacteria</taxon>
        <taxon>Bacillati</taxon>
        <taxon>Bacillota</taxon>
        <taxon>Bacilli</taxon>
        <taxon>Lactobacillales</taxon>
        <taxon>Enterococcaceae</taxon>
        <taxon>Enterococcus</taxon>
    </lineage>
</organism>
<dbReference type="AlphaFoldDB" id="A0A1E5GHX3"/>
<proteinExistence type="predicted"/>
<reference evidence="4" key="1">
    <citation type="submission" date="2016-09" db="EMBL/GenBank/DDBJ databases">
        <authorList>
            <person name="Gulvik C.A."/>
        </authorList>
    </citation>
    <scope>NUCLEOTIDE SEQUENCE [LARGE SCALE GENOMIC DNA]</scope>
    <source>
        <strain evidence="4">LMG 8895</strain>
    </source>
</reference>
<keyword evidence="1" id="KW-0812">Transmembrane</keyword>
<dbReference type="InterPro" id="IPR013136">
    <property type="entry name" value="WSTF_Acf1_Cbp146"/>
</dbReference>
<gene>
    <name evidence="3" type="ORF">BCR25_06975</name>
</gene>
<evidence type="ECO:0000259" key="2">
    <source>
        <dbReference type="PROSITE" id="PS51136"/>
    </source>
</evidence>
<keyword evidence="1" id="KW-0472">Membrane</keyword>